<protein>
    <recommendedName>
        <fullName evidence="4">Transcription factor domain-containing protein</fullName>
    </recommendedName>
</protein>
<dbReference type="EMBL" id="JAVRRD010000039">
    <property type="protein sequence ID" value="KAK5045147.1"/>
    <property type="molecule type" value="Genomic_DNA"/>
</dbReference>
<comment type="caution">
    <text evidence="2">The sequence shown here is derived from an EMBL/GenBank/DDBJ whole genome shotgun (WGS) entry which is preliminary data.</text>
</comment>
<evidence type="ECO:0008006" key="4">
    <source>
        <dbReference type="Google" id="ProtNLM"/>
    </source>
</evidence>
<dbReference type="Proteomes" id="UP001358417">
    <property type="component" value="Unassembled WGS sequence"/>
</dbReference>
<feature type="region of interest" description="Disordered" evidence="1">
    <location>
        <begin position="1"/>
        <end position="26"/>
    </location>
</feature>
<accession>A0AAV9MU48</accession>
<evidence type="ECO:0000313" key="2">
    <source>
        <dbReference type="EMBL" id="KAK5045147.1"/>
    </source>
</evidence>
<dbReference type="GeneID" id="89977639"/>
<evidence type="ECO:0000256" key="1">
    <source>
        <dbReference type="SAM" id="MobiDB-lite"/>
    </source>
</evidence>
<sequence>MGMSMPSRAEIAKSSASSDPAMHSPSNTTMLEVAALSIGIPNSTTLTATSPCPMDLPVMDDNFLGLDPFFMAFDEHSVQLLPQVRENIYDDIVAACGYPVGDYNTPSWMGTTDSPDLMLNNLAIPLWGDRLNNNDQSRTSTSAQVVGAQHQRRVATAYDMLRQYSTADQPSRPSSPKSVQAHNKYLQELGRPAAVACDPIITNIFIGLFCVYVAPALPCFRGQVVDSSIPEELSLAMAAVGGLFCKVAKSASIARWLFHTAQRKLNTLYILMDVFAYIYGDKRVLLLYEVYHGQVIQEFCAFNGEGDDGNQDSIRGAPQKKLLADTMYLLECYRVVILQLPSRLYPTTMFGGVGTDQQHTEDLRQSLIRAMTTYDLPQARIETSEDSIQSLCSLALLASHGRQLPGSLMALLKSPTSEPGHLYSNRMGLQQEYIELALQKWRMLHTTPPTASAELLFHLIHLNLYCSYAEIEGVARASQQAMEKGKSNPTWKGLRQPSTVTVTQSDSERKTTLRKCFTTLENLKKATWHADQLLDIAADIELVSFSCSRAGRIHLHQEARRAQPGEPIHFAQAVYHATMVLRLSSTLLTQSETSQSVADLQGELDSITRRGIQILSRSAGRIAGVSKQVLESLRTTSQD</sequence>
<evidence type="ECO:0000313" key="3">
    <source>
        <dbReference type="Proteomes" id="UP001358417"/>
    </source>
</evidence>
<name>A0AAV9MU48_9EURO</name>
<organism evidence="2 3">
    <name type="scientific">Exophiala bonariae</name>
    <dbReference type="NCBI Taxonomy" id="1690606"/>
    <lineage>
        <taxon>Eukaryota</taxon>
        <taxon>Fungi</taxon>
        <taxon>Dikarya</taxon>
        <taxon>Ascomycota</taxon>
        <taxon>Pezizomycotina</taxon>
        <taxon>Eurotiomycetes</taxon>
        <taxon>Chaetothyriomycetidae</taxon>
        <taxon>Chaetothyriales</taxon>
        <taxon>Herpotrichiellaceae</taxon>
        <taxon>Exophiala</taxon>
    </lineage>
</organism>
<reference evidence="2 3" key="1">
    <citation type="submission" date="2023-08" db="EMBL/GenBank/DDBJ databases">
        <title>Black Yeasts Isolated from many extreme environments.</title>
        <authorList>
            <person name="Coleine C."/>
            <person name="Stajich J.E."/>
            <person name="Selbmann L."/>
        </authorList>
    </citation>
    <scope>NUCLEOTIDE SEQUENCE [LARGE SCALE GENOMIC DNA]</scope>
    <source>
        <strain evidence="2 3">CCFEE 5792</strain>
    </source>
</reference>
<dbReference type="RefSeq" id="XP_064700783.1">
    <property type="nucleotide sequence ID" value="XM_064853020.1"/>
</dbReference>
<dbReference type="AlphaFoldDB" id="A0AAV9MU48"/>
<proteinExistence type="predicted"/>
<keyword evidence="3" id="KW-1185">Reference proteome</keyword>
<feature type="compositionally biased region" description="Polar residues" evidence="1">
    <location>
        <begin position="14"/>
        <end position="26"/>
    </location>
</feature>
<gene>
    <name evidence="2" type="ORF">LTR84_009480</name>
</gene>